<proteinExistence type="predicted"/>
<comment type="caution">
    <text evidence="3">The sequence shown here is derived from an EMBL/GenBank/DDBJ whole genome shotgun (WGS) entry which is preliminary data.</text>
</comment>
<dbReference type="AlphaFoldDB" id="A0A542UF58"/>
<feature type="compositionally biased region" description="Low complexity" evidence="1">
    <location>
        <begin position="59"/>
        <end position="68"/>
    </location>
</feature>
<keyword evidence="2" id="KW-1133">Transmembrane helix</keyword>
<feature type="compositionally biased region" description="Basic and acidic residues" evidence="1">
    <location>
        <begin position="73"/>
        <end position="83"/>
    </location>
</feature>
<keyword evidence="2" id="KW-0812">Transmembrane</keyword>
<sequence>MGERLSGDGRPGRRRAQPGAVSDAPDTADATTLETELAAVLRTGDADPRAEQRAVAAFRDARAAGAHQARTRRRDDWRPAAERRARRPLKMTFGAVFASLALGGVAVAAIGSAGSSGGTGAGPRTGHPSAVAPARPGGAPAPSDGSRSADRPPSTKDTEAHCRAYEQIQGRGKALDATAWQRLVTAAGGKDEVAAYCSEQLKRATATASKTAGKGNTGNSGNTGKSGEGAGHTRSGTTGRTGGSGNGTTSGRTGTSGGTSAGGGDSGGNGRAGGGDSDGNGRAGGGDSGGNGRAGGGKSGGKH</sequence>
<keyword evidence="2" id="KW-0472">Membrane</keyword>
<evidence type="ECO:0000256" key="1">
    <source>
        <dbReference type="SAM" id="MobiDB-lite"/>
    </source>
</evidence>
<dbReference type="EMBL" id="VFNX01000001">
    <property type="protein sequence ID" value="TQK97711.1"/>
    <property type="molecule type" value="Genomic_DNA"/>
</dbReference>
<reference evidence="3 4" key="1">
    <citation type="submission" date="2019-06" db="EMBL/GenBank/DDBJ databases">
        <title>Sequencing the genomes of 1000 actinobacteria strains.</title>
        <authorList>
            <person name="Klenk H.-P."/>
        </authorList>
    </citation>
    <scope>NUCLEOTIDE SEQUENCE [LARGE SCALE GENOMIC DNA]</scope>
    <source>
        <strain evidence="3 4">DSM 41929</strain>
    </source>
</reference>
<feature type="compositionally biased region" description="Low complexity" evidence="1">
    <location>
        <begin position="205"/>
        <end position="223"/>
    </location>
</feature>
<dbReference type="Proteomes" id="UP000318103">
    <property type="component" value="Unassembled WGS sequence"/>
</dbReference>
<feature type="region of interest" description="Disordered" evidence="1">
    <location>
        <begin position="205"/>
        <end position="303"/>
    </location>
</feature>
<gene>
    <name evidence="3" type="ORF">FB563_2695</name>
</gene>
<protein>
    <submittedName>
        <fullName evidence="3">Uncharacterized protein</fullName>
    </submittedName>
</protein>
<feature type="region of interest" description="Disordered" evidence="1">
    <location>
        <begin position="1"/>
        <end position="30"/>
    </location>
</feature>
<accession>A0A542UF58</accession>
<feature type="compositionally biased region" description="Gly residues" evidence="1">
    <location>
        <begin position="239"/>
        <end position="303"/>
    </location>
</feature>
<feature type="region of interest" description="Disordered" evidence="1">
    <location>
        <begin position="115"/>
        <end position="161"/>
    </location>
</feature>
<feature type="compositionally biased region" description="Basic and acidic residues" evidence="1">
    <location>
        <begin position="1"/>
        <end position="11"/>
    </location>
</feature>
<feature type="compositionally biased region" description="Low complexity" evidence="1">
    <location>
        <begin position="128"/>
        <end position="146"/>
    </location>
</feature>
<evidence type="ECO:0000313" key="4">
    <source>
        <dbReference type="Proteomes" id="UP000318103"/>
    </source>
</evidence>
<dbReference type="RefSeq" id="WP_208766295.1">
    <property type="nucleotide sequence ID" value="NZ_VFNX01000001.1"/>
</dbReference>
<keyword evidence="4" id="KW-1185">Reference proteome</keyword>
<name>A0A542UF58_9ACTN</name>
<feature type="compositionally biased region" description="Basic and acidic residues" evidence="1">
    <location>
        <begin position="147"/>
        <end position="161"/>
    </location>
</feature>
<feature type="region of interest" description="Disordered" evidence="1">
    <location>
        <begin position="59"/>
        <end position="89"/>
    </location>
</feature>
<evidence type="ECO:0000256" key="2">
    <source>
        <dbReference type="SAM" id="Phobius"/>
    </source>
</evidence>
<feature type="transmembrane region" description="Helical" evidence="2">
    <location>
        <begin position="93"/>
        <end position="114"/>
    </location>
</feature>
<evidence type="ECO:0000313" key="3">
    <source>
        <dbReference type="EMBL" id="TQK97711.1"/>
    </source>
</evidence>
<organism evidence="3 4">
    <name type="scientific">Streptomyces puniciscabiei</name>
    <dbReference type="NCBI Taxonomy" id="164348"/>
    <lineage>
        <taxon>Bacteria</taxon>
        <taxon>Bacillati</taxon>
        <taxon>Actinomycetota</taxon>
        <taxon>Actinomycetes</taxon>
        <taxon>Kitasatosporales</taxon>
        <taxon>Streptomycetaceae</taxon>
        <taxon>Streptomyces</taxon>
    </lineage>
</organism>